<feature type="transmembrane region" description="Helical" evidence="7">
    <location>
        <begin position="303"/>
        <end position="320"/>
    </location>
</feature>
<keyword evidence="6 7" id="KW-0472">Membrane</keyword>
<name>A0A1J3GGT7_NOCCA</name>
<organism evidence="8">
    <name type="scientific">Noccaea caerulescens</name>
    <name type="common">Alpine penny-cress</name>
    <name type="synonym">Thlaspi caerulescens</name>
    <dbReference type="NCBI Taxonomy" id="107243"/>
    <lineage>
        <taxon>Eukaryota</taxon>
        <taxon>Viridiplantae</taxon>
        <taxon>Streptophyta</taxon>
        <taxon>Embryophyta</taxon>
        <taxon>Tracheophyta</taxon>
        <taxon>Spermatophyta</taxon>
        <taxon>Magnoliopsida</taxon>
        <taxon>eudicotyledons</taxon>
        <taxon>Gunneridae</taxon>
        <taxon>Pentapetalae</taxon>
        <taxon>rosids</taxon>
        <taxon>malvids</taxon>
        <taxon>Brassicales</taxon>
        <taxon>Brassicaceae</taxon>
        <taxon>Coluteocarpeae</taxon>
        <taxon>Noccaea</taxon>
    </lineage>
</organism>
<dbReference type="GO" id="GO:0005345">
    <property type="term" value="F:purine nucleobase transmembrane transporter activity"/>
    <property type="evidence" value="ECO:0007669"/>
    <property type="project" value="UniProtKB-UniRule"/>
</dbReference>
<feature type="transmembrane region" description="Helical" evidence="7">
    <location>
        <begin position="68"/>
        <end position="87"/>
    </location>
</feature>
<evidence type="ECO:0000256" key="1">
    <source>
        <dbReference type="ARBA" id="ARBA00004141"/>
    </source>
</evidence>
<evidence type="ECO:0000256" key="3">
    <source>
        <dbReference type="ARBA" id="ARBA00022448"/>
    </source>
</evidence>
<comment type="subcellular location">
    <subcellularLocation>
        <location evidence="1 7">Membrane</location>
        <topology evidence="1 7">Multi-pass membrane protein</topology>
    </subcellularLocation>
</comment>
<dbReference type="EMBL" id="GEVL01022018">
    <property type="protein sequence ID" value="JAU55323.1"/>
    <property type="molecule type" value="Transcribed_RNA"/>
</dbReference>
<evidence type="ECO:0000256" key="2">
    <source>
        <dbReference type="ARBA" id="ARBA00006213"/>
    </source>
</evidence>
<gene>
    <name evidence="8" type="ORF">LE_TR5765_c1_g1_i1_g.21324</name>
</gene>
<dbReference type="GO" id="GO:0015211">
    <property type="term" value="F:purine nucleoside transmembrane transporter activity"/>
    <property type="evidence" value="ECO:0007669"/>
    <property type="project" value="UniProtKB-UniRule"/>
</dbReference>
<evidence type="ECO:0000256" key="7">
    <source>
        <dbReference type="RuleBase" id="RU368015"/>
    </source>
</evidence>
<dbReference type="PANTHER" id="PTHR31376">
    <property type="entry name" value="OS09G0467300 PROTEIN-RELATED"/>
    <property type="match status" value="1"/>
</dbReference>
<proteinExistence type="inferred from homology"/>
<keyword evidence="3 7" id="KW-0813">Transport</keyword>
<reference evidence="8" key="1">
    <citation type="submission" date="2016-07" db="EMBL/GenBank/DDBJ databases">
        <title>De novo transcriptome assembly of four accessions of the metal hyperaccumulator plant Noccaea caerulescens.</title>
        <authorList>
            <person name="Blande D."/>
            <person name="Halimaa P."/>
            <person name="Tervahauta A.I."/>
            <person name="Aarts M.G."/>
            <person name="Karenlampi S.O."/>
        </authorList>
    </citation>
    <scope>NUCLEOTIDE SEQUENCE</scope>
</reference>
<feature type="transmembrane region" description="Helical" evidence="7">
    <location>
        <begin position="326"/>
        <end position="344"/>
    </location>
</feature>
<evidence type="ECO:0000313" key="8">
    <source>
        <dbReference type="EMBL" id="JAU55323.1"/>
    </source>
</evidence>
<dbReference type="Pfam" id="PF16913">
    <property type="entry name" value="PUNUT"/>
    <property type="match status" value="1"/>
</dbReference>
<evidence type="ECO:0000256" key="5">
    <source>
        <dbReference type="ARBA" id="ARBA00022989"/>
    </source>
</evidence>
<dbReference type="PANTHER" id="PTHR31376:SF58">
    <property type="entry name" value="PURINE PERMEASE 12-RELATED"/>
    <property type="match status" value="1"/>
</dbReference>
<sequence length="362" mass="40189">MDEEESMLLKQEGEENKVLPQILKLNQSQWWILVLITIFFLISAQAVAVLLGRFYFDKGGNSKWISTLVQTAGFPILYLPLCLLPATSNSSSSSSSSSCSLTILVWIYLSLGLAIALDNWLYSSGLLFLSASTYSLLCASQLAFNAVFSYYINSQKFTCWIRISVVFLTVSAGLVSFDDDSNSPSRNSKWSYSIGCLCTLLASLIYSLQLSLVQFSFEKILKRETFAMVLEMQIYTSLVASVVAVIGLFWSGEWNMLRTEMEEFHEGQAIYVLTLVGTAFSWQLGSLGALALIFLATSLFSNLIGTLSLIVTPLAAILVFQDIMTVLKIIAMFVAVLGVAFYMYQMYLDGLEVQVEQETQAD</sequence>
<feature type="transmembrane region" description="Helical" evidence="7">
    <location>
        <begin position="229"/>
        <end position="250"/>
    </location>
</feature>
<comment type="similarity">
    <text evidence="2 7">Belongs to the purine permeases (TC 2.A.7.14) family.</text>
</comment>
<accession>A0A1J3GGT7</accession>
<keyword evidence="5 7" id="KW-1133">Transmembrane helix</keyword>
<feature type="transmembrane region" description="Helical" evidence="7">
    <location>
        <begin position="270"/>
        <end position="296"/>
    </location>
</feature>
<dbReference type="InterPro" id="IPR030182">
    <property type="entry name" value="PUP_plant"/>
</dbReference>
<evidence type="ECO:0000256" key="4">
    <source>
        <dbReference type="ARBA" id="ARBA00022692"/>
    </source>
</evidence>
<dbReference type="AlphaFoldDB" id="A0A1J3GGT7"/>
<dbReference type="GO" id="GO:0016020">
    <property type="term" value="C:membrane"/>
    <property type="evidence" value="ECO:0007669"/>
    <property type="project" value="UniProtKB-SubCell"/>
</dbReference>
<evidence type="ECO:0000256" key="6">
    <source>
        <dbReference type="ARBA" id="ARBA00023136"/>
    </source>
</evidence>
<feature type="transmembrane region" description="Helical" evidence="7">
    <location>
        <begin position="99"/>
        <end position="122"/>
    </location>
</feature>
<feature type="transmembrane region" description="Helical" evidence="7">
    <location>
        <begin position="134"/>
        <end position="152"/>
    </location>
</feature>
<protein>
    <recommendedName>
        <fullName evidence="7">Probable purine permease</fullName>
    </recommendedName>
</protein>
<feature type="transmembrane region" description="Helical" evidence="7">
    <location>
        <begin position="159"/>
        <end position="177"/>
    </location>
</feature>
<keyword evidence="4 7" id="KW-0812">Transmembrane</keyword>
<feature type="transmembrane region" description="Helical" evidence="7">
    <location>
        <begin position="30"/>
        <end position="56"/>
    </location>
</feature>
<feature type="transmembrane region" description="Helical" evidence="7">
    <location>
        <begin position="189"/>
        <end position="208"/>
    </location>
</feature>